<dbReference type="AlphaFoldDB" id="A0A6A4GL36"/>
<evidence type="ECO:0000313" key="2">
    <source>
        <dbReference type="Proteomes" id="UP000799118"/>
    </source>
</evidence>
<dbReference type="EMBL" id="ML769877">
    <property type="protein sequence ID" value="KAE9386462.1"/>
    <property type="molecule type" value="Genomic_DNA"/>
</dbReference>
<reference evidence="1" key="1">
    <citation type="journal article" date="2019" name="Environ. Microbiol.">
        <title>Fungal ecological strategies reflected in gene transcription - a case study of two litter decomposers.</title>
        <authorList>
            <person name="Barbi F."/>
            <person name="Kohler A."/>
            <person name="Barry K."/>
            <person name="Baskaran P."/>
            <person name="Daum C."/>
            <person name="Fauchery L."/>
            <person name="Ihrmark K."/>
            <person name="Kuo A."/>
            <person name="LaButti K."/>
            <person name="Lipzen A."/>
            <person name="Morin E."/>
            <person name="Grigoriev I.V."/>
            <person name="Henrissat B."/>
            <person name="Lindahl B."/>
            <person name="Martin F."/>
        </authorList>
    </citation>
    <scope>NUCLEOTIDE SEQUENCE</scope>
    <source>
        <strain evidence="1">JB14</strain>
    </source>
</reference>
<sequence>MSSNGSNSPLPDQPSGYLEETLESMVLLFDDQRDRLLQNRQPDSKFFEFDQTEVQDYIDLVLSGMGQQARELRIEPHDDLFDDPRTVLYQDVDSALIFRRSFPWDGPYDILTTFAERKSLKGYLHAHVKFAEDEESQYRDPGGDPNIFLGVCGASGRHRIHLMLPDFHNDDEEKEDDVSDIKDLYPDVYAALYSAVQTTMPEVLSGWNPSYQAEQFRAAQFTNRATRTESRKCVAQTVGEEFANEFMEEIREFEWGVNAYWFIQIRGAKDDTRHRGPVTDTVIDHVLQNVIRPQSTIFLDMGLELHLPPGWASLPARGVELHPMLAQLVWGINKDGEEWNYNLYDVDLWAGLVDVAGFRCNFAKEPRTHNRISYLQVYSTDKFATYNSSSSAGNKAVHLHPQQILKMKSAEDVPAGIAKVYEVTAQNQLAGTLTVTRMEARVPLAFAKNVYNPNLHPRDLSMCIYAIPVQTIWAWRLHRILACYFLFRYAASVKHASRKDPNYLILVLATTYTYNAIHSRPSPFSGDRALMGLVLDEGTLDDNYDAVRDTGFHSPRSFTEKVPYSKCGGILLPAIRYPCSDQGDVLRFEFLDNTLEYTAIAKPFKMKWQEIVDRFTAAYRKDPYKSGHLQPKRVTKSDDPLNRVITLPAGHQDFSFIPVVDEYYDQADDLPQGAVIGCAPDTSAMDASAFFLGLCSQMFQRIGNIGRMGSRYSNLSDVDWLRINFETCSDMNISAYLKAYQYERRSTPKQWKRVRSLLFPDTSDNAPVLNRDQGWHMMPLYVKYRAMREVGGPGFIKLRKFCWDMFDQFHWFPVLQYDCIIRHKLREGWVKIPKIAQTAVPIILNPKFRVRVASYPGRAPVLDPLVGEDDDEDIAELRRQHDETLDPIVQEMWRGMAAPEDEVPQRSREPPSYVMQHVREKARRKQGGRTVLR</sequence>
<gene>
    <name evidence="1" type="ORF">BT96DRAFT_949092</name>
</gene>
<keyword evidence="2" id="KW-1185">Reference proteome</keyword>
<organism evidence="1 2">
    <name type="scientific">Gymnopus androsaceus JB14</name>
    <dbReference type="NCBI Taxonomy" id="1447944"/>
    <lineage>
        <taxon>Eukaryota</taxon>
        <taxon>Fungi</taxon>
        <taxon>Dikarya</taxon>
        <taxon>Basidiomycota</taxon>
        <taxon>Agaricomycotina</taxon>
        <taxon>Agaricomycetes</taxon>
        <taxon>Agaricomycetidae</taxon>
        <taxon>Agaricales</taxon>
        <taxon>Marasmiineae</taxon>
        <taxon>Omphalotaceae</taxon>
        <taxon>Gymnopus</taxon>
    </lineage>
</organism>
<accession>A0A6A4GL36</accession>
<evidence type="ECO:0000313" key="1">
    <source>
        <dbReference type="EMBL" id="KAE9386462.1"/>
    </source>
</evidence>
<dbReference type="Proteomes" id="UP000799118">
    <property type="component" value="Unassembled WGS sequence"/>
</dbReference>
<proteinExistence type="predicted"/>
<protein>
    <submittedName>
        <fullName evidence="1">Uncharacterized protein</fullName>
    </submittedName>
</protein>
<dbReference type="OrthoDB" id="3261690at2759"/>
<name>A0A6A4GL36_9AGAR</name>